<feature type="transmembrane region" description="Helical" evidence="9">
    <location>
        <begin position="224"/>
        <end position="242"/>
    </location>
</feature>
<proteinExistence type="inferred from homology"/>
<feature type="transmembrane region" description="Helical" evidence="9">
    <location>
        <begin position="297"/>
        <end position="317"/>
    </location>
</feature>
<dbReference type="AlphaFoldDB" id="A0A7S3PJS3"/>
<dbReference type="Pfam" id="PF04258">
    <property type="entry name" value="Peptidase_A22B"/>
    <property type="match status" value="1"/>
</dbReference>
<feature type="transmembrane region" description="Helical" evidence="9">
    <location>
        <begin position="254"/>
        <end position="276"/>
    </location>
</feature>
<evidence type="ECO:0000256" key="9">
    <source>
        <dbReference type="SAM" id="Phobius"/>
    </source>
</evidence>
<evidence type="ECO:0000256" key="6">
    <source>
        <dbReference type="ARBA" id="ARBA00022989"/>
    </source>
</evidence>
<keyword evidence="5" id="KW-0256">Endoplasmic reticulum</keyword>
<feature type="transmembrane region" description="Helical" evidence="9">
    <location>
        <begin position="403"/>
        <end position="422"/>
    </location>
</feature>
<gene>
    <name evidence="10" type="ORF">ASTO00021_LOCUS11717</name>
</gene>
<dbReference type="PANTHER" id="PTHR12174:SF23">
    <property type="entry name" value="MINOR HISTOCOMPATIBILITY ANTIGEN H13"/>
    <property type="match status" value="1"/>
</dbReference>
<sequence length="534" mass="60523">MKDTDQKGEELMVEPNDSVSARARRAAEREVKKKSLEKAKKKGEVPVRPRGLRGELLSEYNMLAVAVCVFVYIGFSLQYELAQGMYELRNGDLIKLEDFNPVDHRMQPYPHCHERHGQHLANDGKTWLQNDEINVDDIEKVDIPVGHPEHPDWVEAIEEIIKENDGNVWSWEVFQPSLHTLVLATLCVLIGCKHAVWMYVRPYEDDEDAHTEEVPQSALKDEDAYMFPIMGSCVLFGLFLIYKYLGTDWIKFFITGYIALMSTNGLGMNMSQYVGLRSGRRDLSKFSTLFTIPYFDVKVTYVDIVAYVIAISLGVQYMLTKNWIINNLMGISFCLLGLKHIGLSSYRTGAILLLGLFVYDVFWVFGSKSVFGSNVMVTVATGVEAPIKLMFPRKQDGCGKLQFSMLGLGDIVVPGIFIGFLAKFDVKRSSSVENAPSKDKYLYFNVTMVAYVLSLVTTIMVMLVFHHAQPALLYIVPYILIASFGLAVYKGEVSQLLEFKVEDTLLEEVIEEEESIVEWVKGLIWPSETKKKAE</sequence>
<keyword evidence="3 9" id="KW-0812">Transmembrane</keyword>
<feature type="compositionally biased region" description="Basic and acidic residues" evidence="8">
    <location>
        <begin position="25"/>
        <end position="44"/>
    </location>
</feature>
<feature type="transmembrane region" description="Helical" evidence="9">
    <location>
        <begin position="371"/>
        <end position="391"/>
    </location>
</feature>
<feature type="transmembrane region" description="Helical" evidence="9">
    <location>
        <begin position="471"/>
        <end position="489"/>
    </location>
</feature>
<evidence type="ECO:0000256" key="5">
    <source>
        <dbReference type="ARBA" id="ARBA00022824"/>
    </source>
</evidence>
<name>A0A7S3PJS3_9STRA</name>
<keyword evidence="6 9" id="KW-1133">Transmembrane helix</keyword>
<evidence type="ECO:0000256" key="4">
    <source>
        <dbReference type="ARBA" id="ARBA00022801"/>
    </source>
</evidence>
<evidence type="ECO:0000256" key="3">
    <source>
        <dbReference type="ARBA" id="ARBA00022692"/>
    </source>
</evidence>
<dbReference type="PANTHER" id="PTHR12174">
    <property type="entry name" value="SIGNAL PEPTIDE PEPTIDASE"/>
    <property type="match status" value="1"/>
</dbReference>
<evidence type="ECO:0000256" key="1">
    <source>
        <dbReference type="ARBA" id="ARBA00004477"/>
    </source>
</evidence>
<evidence type="ECO:0000313" key="10">
    <source>
        <dbReference type="EMBL" id="CAE0441586.1"/>
    </source>
</evidence>
<dbReference type="EMBL" id="HBIN01015446">
    <property type="protein sequence ID" value="CAE0441586.1"/>
    <property type="molecule type" value="Transcribed_RNA"/>
</dbReference>
<feature type="compositionally biased region" description="Basic and acidic residues" evidence="8">
    <location>
        <begin position="1"/>
        <end position="10"/>
    </location>
</feature>
<dbReference type="GO" id="GO:0033619">
    <property type="term" value="P:membrane protein proteolysis"/>
    <property type="evidence" value="ECO:0007669"/>
    <property type="project" value="TreeGrafter"/>
</dbReference>
<evidence type="ECO:0000256" key="7">
    <source>
        <dbReference type="ARBA" id="ARBA00023136"/>
    </source>
</evidence>
<feature type="transmembrane region" description="Helical" evidence="9">
    <location>
        <begin position="60"/>
        <end position="79"/>
    </location>
</feature>
<dbReference type="InterPro" id="IPR007369">
    <property type="entry name" value="Peptidase_A22B_SPP"/>
</dbReference>
<feature type="transmembrane region" description="Helical" evidence="9">
    <location>
        <begin position="323"/>
        <end position="341"/>
    </location>
</feature>
<feature type="transmembrane region" description="Helical" evidence="9">
    <location>
        <begin position="442"/>
        <end position="464"/>
    </location>
</feature>
<dbReference type="GO" id="GO:0006465">
    <property type="term" value="P:signal peptide processing"/>
    <property type="evidence" value="ECO:0007669"/>
    <property type="project" value="TreeGrafter"/>
</dbReference>
<accession>A0A7S3PJS3</accession>
<evidence type="ECO:0000256" key="8">
    <source>
        <dbReference type="SAM" id="MobiDB-lite"/>
    </source>
</evidence>
<comment type="similarity">
    <text evidence="2">Belongs to the peptidase A22B family.</text>
</comment>
<keyword evidence="7 9" id="KW-0472">Membrane</keyword>
<reference evidence="10" key="1">
    <citation type="submission" date="2021-01" db="EMBL/GenBank/DDBJ databases">
        <authorList>
            <person name="Corre E."/>
            <person name="Pelletier E."/>
            <person name="Niang G."/>
            <person name="Scheremetjew M."/>
            <person name="Finn R."/>
            <person name="Kale V."/>
            <person name="Holt S."/>
            <person name="Cochrane G."/>
            <person name="Meng A."/>
            <person name="Brown T."/>
            <person name="Cohen L."/>
        </authorList>
    </citation>
    <scope>NUCLEOTIDE SEQUENCE</scope>
    <source>
        <strain evidence="10">GSBS06</strain>
    </source>
</reference>
<dbReference type="GO" id="GO:0098553">
    <property type="term" value="C:lumenal side of endoplasmic reticulum membrane"/>
    <property type="evidence" value="ECO:0007669"/>
    <property type="project" value="TreeGrafter"/>
</dbReference>
<comment type="subcellular location">
    <subcellularLocation>
        <location evidence="1">Endoplasmic reticulum membrane</location>
        <topology evidence="1">Multi-pass membrane protein</topology>
    </subcellularLocation>
</comment>
<evidence type="ECO:0000256" key="2">
    <source>
        <dbReference type="ARBA" id="ARBA00006859"/>
    </source>
</evidence>
<feature type="region of interest" description="Disordered" evidence="8">
    <location>
        <begin position="1"/>
        <end position="44"/>
    </location>
</feature>
<dbReference type="InterPro" id="IPR006639">
    <property type="entry name" value="Preselin/SPP"/>
</dbReference>
<dbReference type="SMART" id="SM00730">
    <property type="entry name" value="PSN"/>
    <property type="match status" value="1"/>
</dbReference>
<dbReference type="GO" id="GO:0042500">
    <property type="term" value="F:aspartic endopeptidase activity, intramembrane cleaving"/>
    <property type="evidence" value="ECO:0007669"/>
    <property type="project" value="InterPro"/>
</dbReference>
<dbReference type="GO" id="GO:0098554">
    <property type="term" value="C:cytoplasmic side of endoplasmic reticulum membrane"/>
    <property type="evidence" value="ECO:0007669"/>
    <property type="project" value="TreeGrafter"/>
</dbReference>
<organism evidence="10">
    <name type="scientific">Aplanochytrium stocchinoi</name>
    <dbReference type="NCBI Taxonomy" id="215587"/>
    <lineage>
        <taxon>Eukaryota</taxon>
        <taxon>Sar</taxon>
        <taxon>Stramenopiles</taxon>
        <taxon>Bigyra</taxon>
        <taxon>Labyrinthulomycetes</taxon>
        <taxon>Thraustochytrida</taxon>
        <taxon>Thraustochytriidae</taxon>
        <taxon>Aplanochytrium</taxon>
    </lineage>
</organism>
<protein>
    <submittedName>
        <fullName evidence="10">Uncharacterized protein</fullName>
    </submittedName>
</protein>
<keyword evidence="4" id="KW-0378">Hydrolase</keyword>